<keyword evidence="1" id="KW-1133">Transmembrane helix</keyword>
<reference evidence="2" key="1">
    <citation type="journal article" date="2013" name="Nat. Commun.">
        <title>Whole-genome sequencing of Oryza brachyantha reveals mechanisms underlying Oryza genome evolution.</title>
        <authorList>
            <person name="Chen J."/>
            <person name="Huang Q."/>
            <person name="Gao D."/>
            <person name="Wang J."/>
            <person name="Lang Y."/>
            <person name="Liu T."/>
            <person name="Li B."/>
            <person name="Bai Z."/>
            <person name="Luis Goicoechea J."/>
            <person name="Liang C."/>
            <person name="Chen C."/>
            <person name="Zhang W."/>
            <person name="Sun S."/>
            <person name="Liao Y."/>
            <person name="Zhang X."/>
            <person name="Yang L."/>
            <person name="Song C."/>
            <person name="Wang M."/>
            <person name="Shi J."/>
            <person name="Liu G."/>
            <person name="Liu J."/>
            <person name="Zhou H."/>
            <person name="Zhou W."/>
            <person name="Yu Q."/>
            <person name="An N."/>
            <person name="Chen Y."/>
            <person name="Cai Q."/>
            <person name="Wang B."/>
            <person name="Liu B."/>
            <person name="Min J."/>
            <person name="Huang Y."/>
            <person name="Wu H."/>
            <person name="Li Z."/>
            <person name="Zhang Y."/>
            <person name="Yin Y."/>
            <person name="Song W."/>
            <person name="Jiang J."/>
            <person name="Jackson S.A."/>
            <person name="Wing R.A."/>
            <person name="Wang J."/>
            <person name="Chen M."/>
        </authorList>
    </citation>
    <scope>NUCLEOTIDE SEQUENCE [LARGE SCALE GENOMIC DNA]</scope>
    <source>
        <strain evidence="2">cv. IRGC 101232</strain>
    </source>
</reference>
<dbReference type="Gramene" id="OB08G27770.1">
    <property type="protein sequence ID" value="OB08G27770.1"/>
    <property type="gene ID" value="OB08G27770"/>
</dbReference>
<evidence type="ECO:0000313" key="3">
    <source>
        <dbReference type="Proteomes" id="UP000006038"/>
    </source>
</evidence>
<evidence type="ECO:0000313" key="2">
    <source>
        <dbReference type="EnsemblPlants" id="OB08G27770.1"/>
    </source>
</evidence>
<dbReference type="EnsemblPlants" id="OB08G27770.1">
    <property type="protein sequence ID" value="OB08G27770.1"/>
    <property type="gene ID" value="OB08G27770"/>
</dbReference>
<accession>J3MUJ6</accession>
<dbReference type="AlphaFoldDB" id="J3MUJ6"/>
<organism evidence="2">
    <name type="scientific">Oryza brachyantha</name>
    <name type="common">malo sina</name>
    <dbReference type="NCBI Taxonomy" id="4533"/>
    <lineage>
        <taxon>Eukaryota</taxon>
        <taxon>Viridiplantae</taxon>
        <taxon>Streptophyta</taxon>
        <taxon>Embryophyta</taxon>
        <taxon>Tracheophyta</taxon>
        <taxon>Spermatophyta</taxon>
        <taxon>Magnoliopsida</taxon>
        <taxon>Liliopsida</taxon>
        <taxon>Poales</taxon>
        <taxon>Poaceae</taxon>
        <taxon>BOP clade</taxon>
        <taxon>Oryzoideae</taxon>
        <taxon>Oryzeae</taxon>
        <taxon>Oryzinae</taxon>
        <taxon>Oryza</taxon>
    </lineage>
</organism>
<keyword evidence="1" id="KW-0812">Transmembrane</keyword>
<proteinExistence type="predicted"/>
<evidence type="ECO:0000256" key="1">
    <source>
        <dbReference type="SAM" id="Phobius"/>
    </source>
</evidence>
<keyword evidence="1" id="KW-0472">Membrane</keyword>
<dbReference type="HOGENOM" id="CLU_2835269_0_0_1"/>
<name>J3MUJ6_ORYBR</name>
<feature type="transmembrane region" description="Helical" evidence="1">
    <location>
        <begin position="41"/>
        <end position="64"/>
    </location>
</feature>
<sequence length="66" mass="7383">MAYISRVACPPRLSEVTLFIPQNSSFLPYSRRPTRIALSNTVIKISCAFIASSLLSYVNTYIILLT</sequence>
<protein>
    <submittedName>
        <fullName evidence="2">Uncharacterized protein</fullName>
    </submittedName>
</protein>
<dbReference type="Proteomes" id="UP000006038">
    <property type="component" value="Chromosome 8"/>
</dbReference>
<reference evidence="2" key="2">
    <citation type="submission" date="2013-04" db="UniProtKB">
        <authorList>
            <consortium name="EnsemblPlants"/>
        </authorList>
    </citation>
    <scope>IDENTIFICATION</scope>
</reference>
<keyword evidence="3" id="KW-1185">Reference proteome</keyword>